<dbReference type="Gene3D" id="3.40.50.12780">
    <property type="entry name" value="N-terminal domain of ligase-like"/>
    <property type="match status" value="1"/>
</dbReference>
<evidence type="ECO:0000256" key="2">
    <source>
        <dbReference type="ARBA" id="ARBA00022598"/>
    </source>
</evidence>
<dbReference type="InterPro" id="IPR042099">
    <property type="entry name" value="ANL_N_sf"/>
</dbReference>
<dbReference type="PROSITE" id="PS00455">
    <property type="entry name" value="AMP_BINDING"/>
    <property type="match status" value="1"/>
</dbReference>
<dbReference type="EMBL" id="FPBA01000017">
    <property type="protein sequence ID" value="SFT93909.1"/>
    <property type="molecule type" value="Genomic_DNA"/>
</dbReference>
<organism evidence="4 5">
    <name type="scientific">Geodermatophilus amargosae</name>
    <dbReference type="NCBI Taxonomy" id="1296565"/>
    <lineage>
        <taxon>Bacteria</taxon>
        <taxon>Bacillati</taxon>
        <taxon>Actinomycetota</taxon>
        <taxon>Actinomycetes</taxon>
        <taxon>Geodermatophilales</taxon>
        <taxon>Geodermatophilaceae</taxon>
        <taxon>Geodermatophilus</taxon>
    </lineage>
</organism>
<evidence type="ECO:0000313" key="4">
    <source>
        <dbReference type="EMBL" id="SFT93909.1"/>
    </source>
</evidence>
<proteinExistence type="inferred from homology"/>
<keyword evidence="2" id="KW-0436">Ligase</keyword>
<evidence type="ECO:0000313" key="5">
    <source>
        <dbReference type="Proteomes" id="UP000199546"/>
    </source>
</evidence>
<dbReference type="InterPro" id="IPR000873">
    <property type="entry name" value="AMP-dep_synth/lig_dom"/>
</dbReference>
<feature type="domain" description="AMP-dependent synthetase/ligase" evidence="3">
    <location>
        <begin position="13"/>
        <end position="354"/>
    </location>
</feature>
<dbReference type="Gene3D" id="3.30.300.30">
    <property type="match status" value="1"/>
</dbReference>
<protein>
    <submittedName>
        <fullName evidence="4">Fatty-acyl-CoA synthase</fullName>
    </submittedName>
</protein>
<sequence length="493" mass="51345">MDTYVQDLVTVLQRDGRRPVLRHAGTDTTAAELVAAASRHARALASLGVGPGDLVAIFAPNRPEALAVRYGAHLAGAGCVFLPAPPDLDRRTRLVAQVDPRLLVVFPETAGLLPDDVAAPVAAVGTVPGIALRLDALAAGLDGRPPPCRARPADLAVVVPSGGTTGVPKGSRRDFATYTAMVAGPARPDRRQLANGSLAHLTQVLVDQTLLGGGTVVLQDSYDAAATLAAVEDERVTDLFLVEPQLFDLMDSPEVARYDLGSLRTLTHVGALAPPVLRARARARLGPVVAHTYGASEVGIVSALSPAEHDRPSRFSCAGHVLPGVQVRFRRSDGTTDLRAGAVEVRSPGMAEGYRNRPDAEAAAFVDGWYRTGDLGYLGDEGMLRVLGRVTDTAGPGTVLPVDLQETVCRLPSVRYAVVVPDSGRGVRVVAAEAWPGGEVDVASVRAAVTAEHGREVAASVQVLPVDRVPLTEQGKPDRAAVRAAAAVAGVPA</sequence>
<evidence type="ECO:0000259" key="3">
    <source>
        <dbReference type="Pfam" id="PF00501"/>
    </source>
</evidence>
<dbReference type="SUPFAM" id="SSF56801">
    <property type="entry name" value="Acetyl-CoA synthetase-like"/>
    <property type="match status" value="1"/>
</dbReference>
<dbReference type="Proteomes" id="UP000199546">
    <property type="component" value="Unassembled WGS sequence"/>
</dbReference>
<dbReference type="STRING" id="1296565.SAMN05660657_04026"/>
<dbReference type="InterPro" id="IPR045851">
    <property type="entry name" value="AMP-bd_C_sf"/>
</dbReference>
<dbReference type="AlphaFoldDB" id="A0A1I7C3C8"/>
<dbReference type="RefSeq" id="WP_093582164.1">
    <property type="nucleotide sequence ID" value="NZ_FPBA01000017.1"/>
</dbReference>
<accession>A0A1I7C3C8</accession>
<dbReference type="OrthoDB" id="9803968at2"/>
<dbReference type="PANTHER" id="PTHR24096">
    <property type="entry name" value="LONG-CHAIN-FATTY-ACID--COA LIGASE"/>
    <property type="match status" value="1"/>
</dbReference>
<dbReference type="GO" id="GO:0016405">
    <property type="term" value="F:CoA-ligase activity"/>
    <property type="evidence" value="ECO:0007669"/>
    <property type="project" value="TreeGrafter"/>
</dbReference>
<dbReference type="PANTHER" id="PTHR24096:SF149">
    <property type="entry name" value="AMP-BINDING DOMAIN-CONTAINING PROTEIN-RELATED"/>
    <property type="match status" value="1"/>
</dbReference>
<reference evidence="5" key="1">
    <citation type="submission" date="2016-10" db="EMBL/GenBank/DDBJ databases">
        <authorList>
            <person name="Varghese N."/>
            <person name="Submissions S."/>
        </authorList>
    </citation>
    <scope>NUCLEOTIDE SEQUENCE [LARGE SCALE GENOMIC DNA]</scope>
    <source>
        <strain evidence="5">DSM 46136</strain>
    </source>
</reference>
<name>A0A1I7C3C8_9ACTN</name>
<comment type="similarity">
    <text evidence="1">Belongs to the ATP-dependent AMP-binding enzyme family.</text>
</comment>
<dbReference type="InterPro" id="IPR020845">
    <property type="entry name" value="AMP-binding_CS"/>
</dbReference>
<evidence type="ECO:0000256" key="1">
    <source>
        <dbReference type="ARBA" id="ARBA00006432"/>
    </source>
</evidence>
<keyword evidence="5" id="KW-1185">Reference proteome</keyword>
<gene>
    <name evidence="4" type="ORF">SAMN05660657_04026</name>
</gene>
<dbReference type="Pfam" id="PF00501">
    <property type="entry name" value="AMP-binding"/>
    <property type="match status" value="1"/>
</dbReference>